<keyword evidence="1" id="KW-0812">Transmembrane</keyword>
<feature type="transmembrane region" description="Helical" evidence="1">
    <location>
        <begin position="46"/>
        <end position="67"/>
    </location>
</feature>
<organism evidence="2">
    <name type="scientific">Anopheles darlingi</name>
    <name type="common">Mosquito</name>
    <dbReference type="NCBI Taxonomy" id="43151"/>
    <lineage>
        <taxon>Eukaryota</taxon>
        <taxon>Metazoa</taxon>
        <taxon>Ecdysozoa</taxon>
        <taxon>Arthropoda</taxon>
        <taxon>Hexapoda</taxon>
        <taxon>Insecta</taxon>
        <taxon>Pterygota</taxon>
        <taxon>Neoptera</taxon>
        <taxon>Endopterygota</taxon>
        <taxon>Diptera</taxon>
        <taxon>Nematocera</taxon>
        <taxon>Culicoidea</taxon>
        <taxon>Culicidae</taxon>
        <taxon>Anophelinae</taxon>
        <taxon>Anopheles</taxon>
    </lineage>
</organism>
<protein>
    <submittedName>
        <fullName evidence="2">Uncharacterized protein</fullName>
    </submittedName>
</protein>
<sequence length="76" mass="8648">MYACVLCVCPVSLLACVYVCVCRFGFFLLPGLFSFALSINNNHVTLLHNVIRVLLLRLLFLFFYKVVFTDLAGRLI</sequence>
<reference evidence="2" key="1">
    <citation type="submission" date="2018-01" db="EMBL/GenBank/DDBJ databases">
        <title>An insight into the sialome of Amazonian anophelines.</title>
        <authorList>
            <person name="Ribeiro J.M."/>
            <person name="Scarpassa V."/>
            <person name="Calvo E."/>
        </authorList>
    </citation>
    <scope>NUCLEOTIDE SEQUENCE</scope>
</reference>
<name>A0A2M4DD03_ANODA</name>
<dbReference type="AlphaFoldDB" id="A0A2M4DD03"/>
<proteinExistence type="predicted"/>
<keyword evidence="1" id="KW-1133">Transmembrane helix</keyword>
<evidence type="ECO:0000313" key="2">
    <source>
        <dbReference type="EMBL" id="MBW75447.1"/>
    </source>
</evidence>
<evidence type="ECO:0000256" key="1">
    <source>
        <dbReference type="SAM" id="Phobius"/>
    </source>
</evidence>
<accession>A0A2M4DD03</accession>
<dbReference type="EMBL" id="GGFL01011269">
    <property type="protein sequence ID" value="MBW75447.1"/>
    <property type="molecule type" value="Transcribed_RNA"/>
</dbReference>
<keyword evidence="1" id="KW-0472">Membrane</keyword>